<keyword evidence="8" id="KW-0285">Flavoprotein</keyword>
<evidence type="ECO:0000256" key="4">
    <source>
        <dbReference type="ARBA" id="ARBA00006253"/>
    </source>
</evidence>
<dbReference type="InterPro" id="IPR022407">
    <property type="entry name" value="OxRdtase_Mopterin_BS"/>
</dbReference>
<organism evidence="20 21">
    <name type="scientific">Hypsizygus marmoreus</name>
    <name type="common">White beech mushroom</name>
    <name type="synonym">Agaricus marmoreus</name>
    <dbReference type="NCBI Taxonomy" id="39966"/>
    <lineage>
        <taxon>Eukaryota</taxon>
        <taxon>Fungi</taxon>
        <taxon>Dikarya</taxon>
        <taxon>Basidiomycota</taxon>
        <taxon>Agaricomycotina</taxon>
        <taxon>Agaricomycetes</taxon>
        <taxon>Agaricomycetidae</taxon>
        <taxon>Agaricales</taxon>
        <taxon>Tricholomatineae</taxon>
        <taxon>Lyophyllaceae</taxon>
        <taxon>Hypsizygus</taxon>
    </lineage>
</organism>
<evidence type="ECO:0000313" key="20">
    <source>
        <dbReference type="EMBL" id="RDB30807.1"/>
    </source>
</evidence>
<keyword evidence="13 16" id="KW-0534">Nitrate assimilation</keyword>
<dbReference type="AlphaFoldDB" id="A0A369KD47"/>
<dbReference type="InterPro" id="IPR039261">
    <property type="entry name" value="FNR_nucleotide-bd"/>
</dbReference>
<dbReference type="PIRSF" id="PIRSF000233">
    <property type="entry name" value="Nitr_rd_NADH"/>
    <property type="match status" value="1"/>
</dbReference>
<comment type="cofactor">
    <cofactor evidence="17">
        <name>Mo-molybdopterin</name>
        <dbReference type="ChEBI" id="CHEBI:71302"/>
    </cofactor>
    <text evidence="17">Binds 1 Mo-molybdopterin (Mo-MPT) cofactor per subunit.</text>
</comment>
<dbReference type="InterPro" id="IPR001709">
    <property type="entry name" value="Flavoprot_Pyr_Nucl_cyt_Rdtase"/>
</dbReference>
<dbReference type="InterPro" id="IPR036400">
    <property type="entry name" value="Cyt_B5-like_heme/steroid_sf"/>
</dbReference>
<dbReference type="Pfam" id="PF00173">
    <property type="entry name" value="Cyt-b5"/>
    <property type="match status" value="1"/>
</dbReference>
<dbReference type="PRINTS" id="PR00407">
    <property type="entry name" value="EUMOPTERIN"/>
</dbReference>
<keyword evidence="6 17" id="KW-0500">Molybdenum</keyword>
<evidence type="ECO:0000256" key="12">
    <source>
        <dbReference type="ARBA" id="ARBA00023004"/>
    </source>
</evidence>
<evidence type="ECO:0000256" key="11">
    <source>
        <dbReference type="ARBA" id="ARBA00023002"/>
    </source>
</evidence>
<dbReference type="Gene3D" id="2.40.30.10">
    <property type="entry name" value="Translation factors"/>
    <property type="match status" value="1"/>
</dbReference>
<protein>
    <recommendedName>
        <fullName evidence="16">Nitrate reductase</fullName>
    </recommendedName>
</protein>
<dbReference type="PRINTS" id="PR00406">
    <property type="entry name" value="CYTB5RDTASE"/>
</dbReference>
<dbReference type="SUPFAM" id="SSF56524">
    <property type="entry name" value="Oxidoreductase molybdopterin-binding domain"/>
    <property type="match status" value="1"/>
</dbReference>
<dbReference type="PROSITE" id="PS00191">
    <property type="entry name" value="CYTOCHROME_B5_1"/>
    <property type="match status" value="1"/>
</dbReference>
<comment type="cofactor">
    <cofactor evidence="2">
        <name>FAD</name>
        <dbReference type="ChEBI" id="CHEBI:57692"/>
    </cofactor>
</comment>
<comment type="subunit">
    <text evidence="5">Homodimer.</text>
</comment>
<evidence type="ECO:0000256" key="2">
    <source>
        <dbReference type="ARBA" id="ARBA00001974"/>
    </source>
</evidence>
<proteinExistence type="inferred from homology"/>
<keyword evidence="11" id="KW-0560">Oxidoreductase</keyword>
<feature type="binding site" evidence="17">
    <location>
        <position position="147"/>
    </location>
    <ligand>
        <name>Mo-molybdopterin</name>
        <dbReference type="ChEBI" id="CHEBI:71302"/>
    </ligand>
    <ligandPart>
        <name>Mo</name>
        <dbReference type="ChEBI" id="CHEBI:28685"/>
    </ligandPart>
</feature>
<dbReference type="InterPro" id="IPR008333">
    <property type="entry name" value="Cbr1-like_FAD-bd_dom"/>
</dbReference>
<dbReference type="OrthoDB" id="432685at2759"/>
<dbReference type="InterPro" id="IPR017938">
    <property type="entry name" value="Riboflavin_synthase-like_b-brl"/>
</dbReference>
<dbReference type="PRINTS" id="PR00371">
    <property type="entry name" value="FPNCR"/>
</dbReference>
<dbReference type="SUPFAM" id="SSF55856">
    <property type="entry name" value="Cytochrome b5-like heme/steroid binding domain"/>
    <property type="match status" value="1"/>
</dbReference>
<evidence type="ECO:0000256" key="1">
    <source>
        <dbReference type="ARBA" id="ARBA00001971"/>
    </source>
</evidence>
<keyword evidence="7" id="KW-0349">Heme</keyword>
<dbReference type="PRINTS" id="PR00363">
    <property type="entry name" value="CYTOCHROMEB5"/>
</dbReference>
<dbReference type="PROSITE" id="PS50255">
    <property type="entry name" value="CYTOCHROME_B5_2"/>
    <property type="match status" value="1"/>
</dbReference>
<dbReference type="Pfam" id="PF00175">
    <property type="entry name" value="NAD_binding_1"/>
    <property type="match status" value="1"/>
</dbReference>
<feature type="domain" description="FAD-binding FR-type" evidence="19">
    <location>
        <begin position="609"/>
        <end position="726"/>
    </location>
</feature>
<dbReference type="Pfam" id="PF03404">
    <property type="entry name" value="Mo-co_dimer"/>
    <property type="match status" value="1"/>
</dbReference>
<dbReference type="GO" id="GO:0008482">
    <property type="term" value="F:sulfite oxidase activity"/>
    <property type="evidence" value="ECO:0007669"/>
    <property type="project" value="TreeGrafter"/>
</dbReference>
<evidence type="ECO:0000256" key="8">
    <source>
        <dbReference type="ARBA" id="ARBA00022630"/>
    </source>
</evidence>
<feature type="domain" description="Cytochrome b5 heme-binding" evidence="18">
    <location>
        <begin position="514"/>
        <end position="589"/>
    </location>
</feature>
<dbReference type="PROSITE" id="PS51384">
    <property type="entry name" value="FAD_FR"/>
    <property type="match status" value="1"/>
</dbReference>
<evidence type="ECO:0000256" key="15">
    <source>
        <dbReference type="ARBA" id="ARBA00049155"/>
    </source>
</evidence>
<evidence type="ECO:0000256" key="14">
    <source>
        <dbReference type="ARBA" id="ARBA00023157"/>
    </source>
</evidence>
<dbReference type="CDD" id="cd06183">
    <property type="entry name" value="cyt_b5_reduct_like"/>
    <property type="match status" value="1"/>
</dbReference>
<keyword evidence="9 17" id="KW-0479">Metal-binding</keyword>
<dbReference type="InterPro" id="IPR012137">
    <property type="entry name" value="Nitr_rd_NADH"/>
</dbReference>
<dbReference type="GO" id="GO:0006809">
    <property type="term" value="P:nitric oxide biosynthetic process"/>
    <property type="evidence" value="ECO:0007669"/>
    <property type="project" value="InterPro"/>
</dbReference>
<keyword evidence="10" id="KW-0274">FAD</keyword>
<keyword evidence="21" id="KW-1185">Reference proteome</keyword>
<dbReference type="InterPro" id="IPR001199">
    <property type="entry name" value="Cyt_B5-like_heme/steroid-bd"/>
</dbReference>
<dbReference type="STRING" id="39966.A0A369KD47"/>
<dbReference type="InterPro" id="IPR001433">
    <property type="entry name" value="OxRdtase_FAD/NAD-bd"/>
</dbReference>
<gene>
    <name evidence="20" type="primary">NAR1_1</name>
    <name evidence="20" type="ORF">Hypma_005776</name>
</gene>
<dbReference type="GO" id="GO:0006790">
    <property type="term" value="P:sulfur compound metabolic process"/>
    <property type="evidence" value="ECO:0007669"/>
    <property type="project" value="TreeGrafter"/>
</dbReference>
<dbReference type="Gene3D" id="3.10.120.10">
    <property type="entry name" value="Cytochrome b5-like heme/steroid binding domain"/>
    <property type="match status" value="1"/>
</dbReference>
<dbReference type="GO" id="GO:0050464">
    <property type="term" value="F:nitrate reductase (NADPH) activity"/>
    <property type="evidence" value="ECO:0007669"/>
    <property type="project" value="UniProtKB-EC"/>
</dbReference>
<dbReference type="Proteomes" id="UP000076154">
    <property type="component" value="Unassembled WGS sequence"/>
</dbReference>
<dbReference type="InterPro" id="IPR000572">
    <property type="entry name" value="OxRdtase_Mopterin-bd_dom"/>
</dbReference>
<dbReference type="SMART" id="SM01117">
    <property type="entry name" value="Cyt-b5"/>
    <property type="match status" value="1"/>
</dbReference>
<dbReference type="InterPro" id="IPR018506">
    <property type="entry name" value="Cyt_B5_heme-BS"/>
</dbReference>
<dbReference type="Gene3D" id="3.90.420.10">
    <property type="entry name" value="Oxidoreductase, molybdopterin-binding domain"/>
    <property type="match status" value="1"/>
</dbReference>
<dbReference type="PANTHER" id="PTHR19372">
    <property type="entry name" value="SULFITE REDUCTASE"/>
    <property type="match status" value="1"/>
</dbReference>
<reference evidence="20" key="1">
    <citation type="submission" date="2018-04" db="EMBL/GenBank/DDBJ databases">
        <title>Whole genome sequencing of Hypsizygus marmoreus.</title>
        <authorList>
            <person name="Choi I.-G."/>
            <person name="Min B."/>
            <person name="Kim J.-G."/>
            <person name="Kim S."/>
            <person name="Oh Y.-L."/>
            <person name="Kong W.-S."/>
            <person name="Park H."/>
            <person name="Jeong J."/>
            <person name="Song E.-S."/>
        </authorList>
    </citation>
    <scope>NUCLEOTIDE SEQUENCE [LARGE SCALE GENOMIC DNA]</scope>
    <source>
        <strain evidence="20">51987-8</strain>
    </source>
</reference>
<evidence type="ECO:0000256" key="6">
    <source>
        <dbReference type="ARBA" id="ARBA00022505"/>
    </source>
</evidence>
<dbReference type="SUPFAM" id="SSF63380">
    <property type="entry name" value="Riboflavin synthase domain-like"/>
    <property type="match status" value="1"/>
</dbReference>
<name>A0A369KD47_HYPMA</name>
<evidence type="ECO:0000259" key="19">
    <source>
        <dbReference type="PROSITE" id="PS51384"/>
    </source>
</evidence>
<dbReference type="Gene3D" id="2.60.40.650">
    <property type="match status" value="1"/>
</dbReference>
<comment type="function">
    <text evidence="3 16">Nitrate reductase is a key enzyme involved in the first step of nitrate assimilation in plants, fungi and bacteria.</text>
</comment>
<keyword evidence="12" id="KW-0408">Iron</keyword>
<evidence type="ECO:0000256" key="3">
    <source>
        <dbReference type="ARBA" id="ARBA00003838"/>
    </source>
</evidence>
<evidence type="ECO:0000259" key="18">
    <source>
        <dbReference type="PROSITE" id="PS50255"/>
    </source>
</evidence>
<evidence type="ECO:0000256" key="5">
    <source>
        <dbReference type="ARBA" id="ARBA00011738"/>
    </source>
</evidence>
<comment type="similarity">
    <text evidence="4 16">Belongs to the nitrate reductase family.</text>
</comment>
<keyword evidence="14" id="KW-1015">Disulfide bond</keyword>
<evidence type="ECO:0000256" key="10">
    <source>
        <dbReference type="ARBA" id="ARBA00022827"/>
    </source>
</evidence>
<dbReference type="GO" id="GO:0042128">
    <property type="term" value="P:nitrate assimilation"/>
    <property type="evidence" value="ECO:0007669"/>
    <property type="project" value="UniProtKB-KW"/>
</dbReference>
<dbReference type="PROSITE" id="PS00559">
    <property type="entry name" value="MOLYBDOPTERIN_EUK"/>
    <property type="match status" value="1"/>
</dbReference>
<dbReference type="GO" id="GO:0020037">
    <property type="term" value="F:heme binding"/>
    <property type="evidence" value="ECO:0007669"/>
    <property type="project" value="InterPro"/>
</dbReference>
<dbReference type="InterPro" id="IPR005066">
    <property type="entry name" value="MoCF_OxRdtse_dimer"/>
</dbReference>
<dbReference type="SUPFAM" id="SSF81296">
    <property type="entry name" value="E set domains"/>
    <property type="match status" value="1"/>
</dbReference>
<evidence type="ECO:0000256" key="13">
    <source>
        <dbReference type="ARBA" id="ARBA00023063"/>
    </source>
</evidence>
<evidence type="ECO:0000256" key="9">
    <source>
        <dbReference type="ARBA" id="ARBA00022723"/>
    </source>
</evidence>
<evidence type="ECO:0000256" key="17">
    <source>
        <dbReference type="PIRSR" id="PIRSR000233-1"/>
    </source>
</evidence>
<evidence type="ECO:0000313" key="21">
    <source>
        <dbReference type="Proteomes" id="UP000076154"/>
    </source>
</evidence>
<evidence type="ECO:0000256" key="16">
    <source>
        <dbReference type="PIRNR" id="PIRNR000233"/>
    </source>
</evidence>
<dbReference type="InterPro" id="IPR008335">
    <property type="entry name" value="Mopterin_OxRdtase_euk"/>
</dbReference>
<sequence length="870" mass="96727">MDIEPFKDFVQCTAESQASIVAKEGGGPLLLPSSLPTLPHEGVTMVQDIDLGTPDSWVKRDNRIIRLTGKHPLNCEPPLTTLFNTGFLTPAPLFFVRSHGAVPSVENATSDAWTMRVCGLVSKPTTFSIADLKKIFQVVTLPVTLVCAGNRRMEQNVVRKGLGFNWGAGGLSTALFTGVYLSDILEYVNPTSSADGRKPRHVVFEGIDQLPQGPYGTSQRLSWAKNKGKGMLICWAMNGLPLTPDHGFPLRLVVPGQIGGRSVKWLHKIEVSDRESQHYLHAWDNKLLPTEVSASQARAEAHWWYNPKYTINDLNVNSAIVHPAHEEILSPSRDSYLVEGYAYSGGGKRVTRVEISFDEGNTWALCQINYPEDLYREVAFDSTVFGRLDLTDREECFCWCFWSFSVDVNTLRENSSIQIRAMDEGLALQQRDMYWNATSMMNNWWFRVAIHTEPGGALRFEHPTDPANARVGWMQRMKDEGYDILNPVFTQAKPTPSPTIVQEATPLMTNPKIAREITLEELQAHSGAKEPWFVVNGEVYDGTGYLNDHPGGAHSITGMAGQDASEDFMAIHSITAQAQLAQFHIGRLNASVPKPEIVSSPDDAFLSKTQWKKVVLVSTSVVTHNSRFYRFALERDDQLLGLPIGQHIFVRMRRASELGTNDGELVQRAYTPVSPPGSKGFLELLVKLYLPDERHPAGGKMSCLFDRLRVGESVEVKGPVGSFTWMGRGIASWKGAERNVKNIAMIGGGSGITPMLQVLRGILSDGEDTQTAIWLLYANRTENDILCRDDLENMLKTAGGRYQVQYTLSAPPAEWKYSQGRINTEMLRRHLPPFREDSLALVCGPGGLISACKDSLRDMGWDITTQLVVF</sequence>
<dbReference type="GO" id="GO:0043546">
    <property type="term" value="F:molybdopterin cofactor binding"/>
    <property type="evidence" value="ECO:0007669"/>
    <property type="project" value="InterPro"/>
</dbReference>
<accession>A0A369KD47</accession>
<comment type="catalytic activity">
    <reaction evidence="15">
        <text>nitrite + NADP(+) + H2O = nitrate + NADPH + H(+)</text>
        <dbReference type="Rhea" id="RHEA:19061"/>
        <dbReference type="ChEBI" id="CHEBI:15377"/>
        <dbReference type="ChEBI" id="CHEBI:15378"/>
        <dbReference type="ChEBI" id="CHEBI:16301"/>
        <dbReference type="ChEBI" id="CHEBI:17632"/>
        <dbReference type="ChEBI" id="CHEBI:57783"/>
        <dbReference type="ChEBI" id="CHEBI:58349"/>
        <dbReference type="EC" id="1.7.1.3"/>
    </reaction>
</comment>
<dbReference type="Gene3D" id="3.40.50.80">
    <property type="entry name" value="Nucleotide-binding domain of ferredoxin-NADP reductase (FNR) module"/>
    <property type="match status" value="1"/>
</dbReference>
<dbReference type="GO" id="GO:0030151">
    <property type="term" value="F:molybdenum ion binding"/>
    <property type="evidence" value="ECO:0007669"/>
    <property type="project" value="InterPro"/>
</dbReference>
<dbReference type="InterPro" id="IPR036374">
    <property type="entry name" value="OxRdtase_Mopterin-bd_sf"/>
</dbReference>
<dbReference type="Pfam" id="PF00174">
    <property type="entry name" value="Oxidored_molyb"/>
    <property type="match status" value="1"/>
</dbReference>
<dbReference type="PANTHER" id="PTHR19372:SF7">
    <property type="entry name" value="SULFITE OXIDASE, MITOCHONDRIAL"/>
    <property type="match status" value="1"/>
</dbReference>
<comment type="cofactor">
    <cofactor evidence="1">
        <name>heme</name>
        <dbReference type="ChEBI" id="CHEBI:30413"/>
    </cofactor>
</comment>
<evidence type="ECO:0000256" key="7">
    <source>
        <dbReference type="ARBA" id="ARBA00022617"/>
    </source>
</evidence>
<dbReference type="Pfam" id="PF00970">
    <property type="entry name" value="FAD_binding_6"/>
    <property type="match status" value="1"/>
</dbReference>
<dbReference type="EMBL" id="LUEZ02000004">
    <property type="protein sequence ID" value="RDB30807.1"/>
    <property type="molecule type" value="Genomic_DNA"/>
</dbReference>
<dbReference type="InterPro" id="IPR014756">
    <property type="entry name" value="Ig_E-set"/>
</dbReference>
<dbReference type="InParanoid" id="A0A369KD47"/>
<dbReference type="SUPFAM" id="SSF52343">
    <property type="entry name" value="Ferredoxin reductase-like, C-terminal NADP-linked domain"/>
    <property type="match status" value="1"/>
</dbReference>
<comment type="caution">
    <text evidence="20">The sequence shown here is derived from an EMBL/GenBank/DDBJ whole genome shotgun (WGS) entry which is preliminary data.</text>
</comment>
<dbReference type="InterPro" id="IPR017927">
    <property type="entry name" value="FAD-bd_FR_type"/>
</dbReference>